<dbReference type="Gene3D" id="2.30.30.40">
    <property type="entry name" value="SH3 Domains"/>
    <property type="match status" value="1"/>
</dbReference>
<evidence type="ECO:0000313" key="2">
    <source>
        <dbReference type="EMBL" id="QPC84224.1"/>
    </source>
</evidence>
<sequence length="341" mass="36285">MTQTKQNGLSRRDMLKSSLIGIGATTLSWSSLFGISRVFAQETSGTNDDVQTILNLAATAELFATTHYLAAINATTNGDLDLDDIELNYMKTAFISEQDHYDLLVSLGAEPLVSEFYVPDGLFSDVALFSEITEVAETTFVSAYLAATRIFTELGEAAFAVTTAQIAGVESEHRALVRQIGRRLPNDRSYENFQFSNVSDAVPVLQPFLDGTADGFVGPVAAPTADQIAAIRAEAGELGYTGDIQPYAAMDMAAASSSEDTSTESMAGGVTATSGSQDVNIREMPSTSSNVVSVLTANSSTTIDGQRMGSDGYVWWHVASGGWIRSDTVSETDGANDLPEM</sequence>
<dbReference type="AlphaFoldDB" id="A0A7S8IG59"/>
<dbReference type="InterPro" id="IPR003646">
    <property type="entry name" value="SH3-like_bac-type"/>
</dbReference>
<name>A0A7S8IG59_9CHLR</name>
<evidence type="ECO:0000259" key="1">
    <source>
        <dbReference type="SMART" id="SM00287"/>
    </source>
</evidence>
<dbReference type="EMBL" id="CP062983">
    <property type="protein sequence ID" value="QPC84224.1"/>
    <property type="molecule type" value="Genomic_DNA"/>
</dbReference>
<dbReference type="Proteomes" id="UP000594468">
    <property type="component" value="Chromosome"/>
</dbReference>
<protein>
    <submittedName>
        <fullName evidence="2">Ferritin-like domain-containing protein</fullName>
    </submittedName>
</protein>
<keyword evidence="3" id="KW-1185">Reference proteome</keyword>
<gene>
    <name evidence="2" type="ORF">G4Y79_07580</name>
</gene>
<dbReference type="PROSITE" id="PS51318">
    <property type="entry name" value="TAT"/>
    <property type="match status" value="1"/>
</dbReference>
<dbReference type="SUPFAM" id="SSF47240">
    <property type="entry name" value="Ferritin-like"/>
    <property type="match status" value="1"/>
</dbReference>
<dbReference type="InterPro" id="IPR006311">
    <property type="entry name" value="TAT_signal"/>
</dbReference>
<feature type="domain" description="SH3b" evidence="1">
    <location>
        <begin position="269"/>
        <end position="332"/>
    </location>
</feature>
<organism evidence="2 3">
    <name type="scientific">Phototrophicus methaneseepsis</name>
    <dbReference type="NCBI Taxonomy" id="2710758"/>
    <lineage>
        <taxon>Bacteria</taxon>
        <taxon>Bacillati</taxon>
        <taxon>Chloroflexota</taxon>
        <taxon>Candidatus Thermofontia</taxon>
        <taxon>Phototrophicales</taxon>
        <taxon>Phototrophicaceae</taxon>
        <taxon>Phototrophicus</taxon>
    </lineage>
</organism>
<evidence type="ECO:0000313" key="3">
    <source>
        <dbReference type="Proteomes" id="UP000594468"/>
    </source>
</evidence>
<dbReference type="Pfam" id="PF13668">
    <property type="entry name" value="Ferritin_2"/>
    <property type="match status" value="1"/>
</dbReference>
<accession>A0A7S8IG59</accession>
<dbReference type="SMART" id="SM00287">
    <property type="entry name" value="SH3b"/>
    <property type="match status" value="1"/>
</dbReference>
<dbReference type="RefSeq" id="WP_195172287.1">
    <property type="nucleotide sequence ID" value="NZ_CP062983.1"/>
</dbReference>
<proteinExistence type="predicted"/>
<dbReference type="InterPro" id="IPR009078">
    <property type="entry name" value="Ferritin-like_SF"/>
</dbReference>
<reference evidence="2 3" key="1">
    <citation type="submission" date="2020-02" db="EMBL/GenBank/DDBJ databases">
        <authorList>
            <person name="Zheng R.K."/>
            <person name="Sun C.M."/>
        </authorList>
    </citation>
    <scope>NUCLEOTIDE SEQUENCE [LARGE SCALE GENOMIC DNA]</scope>
    <source>
        <strain evidence="3">rifampicinis</strain>
    </source>
</reference>
<dbReference type="KEGG" id="pmet:G4Y79_07580"/>